<keyword evidence="3" id="KW-0732">Signal</keyword>
<gene>
    <name evidence="4" type="ORF">HNR28_002969</name>
</gene>
<dbReference type="Gene3D" id="3.40.190.10">
    <property type="entry name" value="Periplasmic binding protein-like II"/>
    <property type="match status" value="2"/>
</dbReference>
<comment type="similarity">
    <text evidence="2">Belongs to the bacterial solute-binding protein SsuA/TauA family.</text>
</comment>
<comment type="subcellular location">
    <subcellularLocation>
        <location evidence="1">Periplasm</location>
    </subcellularLocation>
</comment>
<comment type="caution">
    <text evidence="4">The sequence shown here is derived from an EMBL/GenBank/DDBJ whole genome shotgun (WGS) entry which is preliminary data.</text>
</comment>
<dbReference type="EMBL" id="JACHIB010000018">
    <property type="protein sequence ID" value="MBB6084921.1"/>
    <property type="molecule type" value="Genomic_DNA"/>
</dbReference>
<evidence type="ECO:0000313" key="4">
    <source>
        <dbReference type="EMBL" id="MBB6084921.1"/>
    </source>
</evidence>
<dbReference type="GO" id="GO:0042918">
    <property type="term" value="P:alkanesulfonate transmembrane transport"/>
    <property type="evidence" value="ECO:0007669"/>
    <property type="project" value="TreeGrafter"/>
</dbReference>
<evidence type="ECO:0000256" key="1">
    <source>
        <dbReference type="ARBA" id="ARBA00004418"/>
    </source>
</evidence>
<evidence type="ECO:0000313" key="5">
    <source>
        <dbReference type="Proteomes" id="UP000541136"/>
    </source>
</evidence>
<evidence type="ECO:0000256" key="3">
    <source>
        <dbReference type="ARBA" id="ARBA00022729"/>
    </source>
</evidence>
<reference evidence="4 5" key="1">
    <citation type="submission" date="2020-08" db="EMBL/GenBank/DDBJ databases">
        <title>Genomic Encyclopedia of Type Strains, Phase IV (KMG-IV): sequencing the most valuable type-strain genomes for metagenomic binning, comparative biology and taxonomic classification.</title>
        <authorList>
            <person name="Goeker M."/>
        </authorList>
    </citation>
    <scope>NUCLEOTIDE SEQUENCE [LARGE SCALE GENOMIC DNA]</scope>
    <source>
        <strain evidence="4 5">DSM 12141</strain>
    </source>
</reference>
<dbReference type="Pfam" id="PF13379">
    <property type="entry name" value="NMT1_2"/>
    <property type="match status" value="1"/>
</dbReference>
<dbReference type="RefSeq" id="WP_043680504.1">
    <property type="nucleotide sequence ID" value="NZ_JACHIB010000018.1"/>
</dbReference>
<dbReference type="InterPro" id="IPR006311">
    <property type="entry name" value="TAT_signal"/>
</dbReference>
<dbReference type="PANTHER" id="PTHR30024:SF47">
    <property type="entry name" value="TAURINE-BINDING PERIPLASMIC PROTEIN"/>
    <property type="match status" value="1"/>
</dbReference>
<proteinExistence type="inferred from homology"/>
<name>A0A7W9WPJ8_CASDE</name>
<dbReference type="PROSITE" id="PS51318">
    <property type="entry name" value="TAT"/>
    <property type="match status" value="1"/>
</dbReference>
<dbReference type="PANTHER" id="PTHR30024">
    <property type="entry name" value="ALIPHATIC SULFONATES-BINDING PROTEIN-RELATED"/>
    <property type="match status" value="1"/>
</dbReference>
<evidence type="ECO:0000256" key="2">
    <source>
        <dbReference type="ARBA" id="ARBA00010742"/>
    </source>
</evidence>
<protein>
    <submittedName>
        <fullName evidence="4">NitT/TauT family transport system substrate-binding protein</fullName>
    </submittedName>
</protein>
<dbReference type="Proteomes" id="UP000541136">
    <property type="component" value="Unassembled WGS sequence"/>
</dbReference>
<sequence>MSISRRELLKTAGAAGLLGTLPGLSFAQDAAAAPEKKALTIAVGGQPLIYYLPLSVAHLKGYFKDEGLDVTIADFAGGSKALQAVVGGSADVVSGAFEHTINLQAKGQFYRCFVLQGRAPMIVLGVSKKSMAGYQSPADLKGKKIGVTAPGSSTNMMVSFFLAQHGLKPTDVSFIGVGAGAGAVTALRSGQIDAIANLDPVISTLVKEDAIRIIADTRALDDAQKIFGGNMPSGCLYTAQAFIDAHPNTTQALANAMVRADKWIQASSVDDIAKLVPESYLLGDPDLYKLALKGNREGLSPDGLVPEDGPQTALNALAEFVPNFDRTAIDISRIWTNQFATRANQKYPHA</sequence>
<accession>A0A7W9WPJ8</accession>
<dbReference type="SUPFAM" id="SSF53850">
    <property type="entry name" value="Periplasmic binding protein-like II"/>
    <property type="match status" value="1"/>
</dbReference>
<organism evidence="4 5">
    <name type="scientific">Castellaniella defragrans</name>
    <name type="common">Alcaligenes defragrans</name>
    <dbReference type="NCBI Taxonomy" id="75697"/>
    <lineage>
        <taxon>Bacteria</taxon>
        <taxon>Pseudomonadati</taxon>
        <taxon>Pseudomonadota</taxon>
        <taxon>Betaproteobacteria</taxon>
        <taxon>Burkholderiales</taxon>
        <taxon>Alcaligenaceae</taxon>
        <taxon>Castellaniella</taxon>
    </lineage>
</organism>
<dbReference type="AlphaFoldDB" id="A0A7W9WPJ8"/>
<dbReference type="GO" id="GO:0042597">
    <property type="term" value="C:periplasmic space"/>
    <property type="evidence" value="ECO:0007669"/>
    <property type="project" value="UniProtKB-SubCell"/>
</dbReference>